<dbReference type="RefSeq" id="WP_149391606.1">
    <property type="nucleotide sequence ID" value="NZ_SMRS01000008.1"/>
</dbReference>
<sequence length="179" mass="20180">MLARLTPLVLSGALILPVHAEGVFTQGDALLLQTSLWTVHYSPEPEHNNHQKLLNVEWLAPKTDLTELQRPGGLDWRDEVRWLAGVASFDNSFSQRSTYVYGGGRYDFPLQPQTQAYVKVTAGLLHGYKDEYRDKIPFNRFEIAPAILPAVGLEYHRLNLELIPFGTAGAMVNLGFYLR</sequence>
<keyword evidence="3" id="KW-1185">Reference proteome</keyword>
<dbReference type="AlphaFoldDB" id="A0A5A9W0D5"/>
<evidence type="ECO:0008006" key="4">
    <source>
        <dbReference type="Google" id="ProtNLM"/>
    </source>
</evidence>
<evidence type="ECO:0000256" key="1">
    <source>
        <dbReference type="SAM" id="SignalP"/>
    </source>
</evidence>
<keyword evidence="1" id="KW-0732">Signal</keyword>
<protein>
    <recommendedName>
        <fullName evidence="4">Sn-glycerol-3-phosphate transporter</fullName>
    </recommendedName>
</protein>
<feature type="signal peptide" evidence="1">
    <location>
        <begin position="1"/>
        <end position="20"/>
    </location>
</feature>
<reference evidence="2 3" key="1">
    <citation type="submission" date="2019-03" db="EMBL/GenBank/DDBJ databases">
        <title>Nitrincola sp. nov. isolated from an Indian soda lake.</title>
        <authorList>
            <person name="Joshi A."/>
            <person name="Thite S.V."/>
            <person name="Joseph N."/>
            <person name="Dhotre D."/>
            <person name="Moorthy M."/>
            <person name="Shouche Y.S."/>
        </authorList>
    </citation>
    <scope>NUCLEOTIDE SEQUENCE [LARGE SCALE GENOMIC DNA]</scope>
    <source>
        <strain evidence="2 3">MEB193</strain>
    </source>
</reference>
<dbReference type="Proteomes" id="UP000325302">
    <property type="component" value="Unassembled WGS sequence"/>
</dbReference>
<organism evidence="2 3">
    <name type="scientific">Nitrincola tapanii</name>
    <dbReference type="NCBI Taxonomy" id="1708751"/>
    <lineage>
        <taxon>Bacteria</taxon>
        <taxon>Pseudomonadati</taxon>
        <taxon>Pseudomonadota</taxon>
        <taxon>Gammaproteobacteria</taxon>
        <taxon>Oceanospirillales</taxon>
        <taxon>Oceanospirillaceae</taxon>
        <taxon>Nitrincola</taxon>
    </lineage>
</organism>
<feature type="chain" id="PRO_5023056306" description="Sn-glycerol-3-phosphate transporter" evidence="1">
    <location>
        <begin position="21"/>
        <end position="179"/>
    </location>
</feature>
<evidence type="ECO:0000313" key="2">
    <source>
        <dbReference type="EMBL" id="KAA0873954.1"/>
    </source>
</evidence>
<name>A0A5A9W0D5_9GAMM</name>
<accession>A0A5A9W0D5</accession>
<evidence type="ECO:0000313" key="3">
    <source>
        <dbReference type="Proteomes" id="UP000325302"/>
    </source>
</evidence>
<gene>
    <name evidence="2" type="ORF">E1H14_11430</name>
</gene>
<dbReference type="EMBL" id="SMRS01000008">
    <property type="protein sequence ID" value="KAA0873954.1"/>
    <property type="molecule type" value="Genomic_DNA"/>
</dbReference>
<dbReference type="OrthoDB" id="8561992at2"/>
<comment type="caution">
    <text evidence="2">The sequence shown here is derived from an EMBL/GenBank/DDBJ whole genome shotgun (WGS) entry which is preliminary data.</text>
</comment>
<dbReference type="Gene3D" id="2.40.160.20">
    <property type="match status" value="1"/>
</dbReference>
<proteinExistence type="predicted"/>